<dbReference type="InterPro" id="IPR016098">
    <property type="entry name" value="CAP/MinC_C"/>
</dbReference>
<evidence type="ECO:0000256" key="2">
    <source>
        <dbReference type="RuleBase" id="RU000647"/>
    </source>
</evidence>
<evidence type="ECO:0000313" key="5">
    <source>
        <dbReference type="EMBL" id="KAK4551211.1"/>
    </source>
</evidence>
<dbReference type="Pfam" id="PF01213">
    <property type="entry name" value="CAP_N-CM"/>
    <property type="match status" value="1"/>
</dbReference>
<evidence type="ECO:0000256" key="3">
    <source>
        <dbReference type="SAM" id="MobiDB-lite"/>
    </source>
</evidence>
<dbReference type="InterPro" id="IPR017901">
    <property type="entry name" value="C-CAP_CF_C-like"/>
</dbReference>
<dbReference type="PANTHER" id="PTHR10652:SF0">
    <property type="entry name" value="ADENYLYL CYCLASE-ASSOCIATED PROTEIN"/>
    <property type="match status" value="1"/>
</dbReference>
<dbReference type="FunFam" id="1.25.40.330:FF:000001">
    <property type="entry name" value="Adenylyl cyclase-associated protein"/>
    <property type="match status" value="1"/>
</dbReference>
<evidence type="ECO:0000313" key="6">
    <source>
        <dbReference type="Proteomes" id="UP001324115"/>
    </source>
</evidence>
<dbReference type="InterPro" id="IPR013912">
    <property type="entry name" value="Adenylate_cyclase-assoc_CAP_C"/>
</dbReference>
<comment type="caution">
    <text evidence="5">The sequence shown here is derived from an EMBL/GenBank/DDBJ whole genome shotgun (WGS) entry which is preliminary data.</text>
</comment>
<dbReference type="InterPro" id="IPR036223">
    <property type="entry name" value="CAP_C_sf"/>
</dbReference>
<dbReference type="SUPFAM" id="SSF101278">
    <property type="entry name" value="N-terminal domain of adenylylcyclase associated protein, CAP"/>
    <property type="match status" value="1"/>
</dbReference>
<dbReference type="Gene3D" id="2.160.20.70">
    <property type="match status" value="1"/>
</dbReference>
<dbReference type="InterPro" id="IPR036222">
    <property type="entry name" value="CAP_N_sf"/>
</dbReference>
<feature type="domain" description="C-CAP/cofactor C-like" evidence="4">
    <location>
        <begin position="314"/>
        <end position="451"/>
    </location>
</feature>
<dbReference type="Proteomes" id="UP001324115">
    <property type="component" value="Unassembled WGS sequence"/>
</dbReference>
<feature type="compositionally biased region" description="Low complexity" evidence="3">
    <location>
        <begin position="242"/>
        <end position="254"/>
    </location>
</feature>
<dbReference type="SUPFAM" id="SSF69340">
    <property type="entry name" value="C-terminal domain of adenylylcyclase associated protein"/>
    <property type="match status" value="1"/>
</dbReference>
<dbReference type="AlphaFoldDB" id="A0AAN7DVI0"/>
<dbReference type="InterPro" id="IPR013992">
    <property type="entry name" value="Adenylate_cyclase-assoc_CAP_N"/>
</dbReference>
<feature type="region of interest" description="Disordered" evidence="3">
    <location>
        <begin position="218"/>
        <end position="259"/>
    </location>
</feature>
<feature type="region of interest" description="Disordered" evidence="3">
    <location>
        <begin position="275"/>
        <end position="314"/>
    </location>
</feature>
<accession>A0AAN7DVI0</accession>
<dbReference type="Gene3D" id="1.25.40.330">
    <property type="entry name" value="Adenylate cyclase-associated CAP, N-terminal domain"/>
    <property type="match status" value="1"/>
</dbReference>
<dbReference type="PROSITE" id="PS51329">
    <property type="entry name" value="C_CAP_COFACTOR_C"/>
    <property type="match status" value="1"/>
</dbReference>
<evidence type="ECO:0000256" key="1">
    <source>
        <dbReference type="ARBA" id="ARBA00007659"/>
    </source>
</evidence>
<dbReference type="Pfam" id="PF21938">
    <property type="entry name" value="CAP_N"/>
    <property type="match status" value="1"/>
</dbReference>
<dbReference type="Pfam" id="PF08603">
    <property type="entry name" value="CAP_C"/>
    <property type="match status" value="1"/>
</dbReference>
<sequence>MEEKLIARLESAVARLESLSTGFGSRGLPAFDDDTAAASSSDPSILAFDDLISQYLGRVSSAAEEIGGQVLEVTNVLQEAFNVQKELLIKAKQTQKPDPAGLPEFLKPLNEVMVKANALTEGRRSEFFNHLKSATDSLSALAWIAFTGKDCGMSMPIAHVEESWQMAEFYNNKVLVEYKSKDPNHVEWAKAIKELYLPGLRDYVKSHYPLGPVWSATGKPAAAPPKAPTPGAPAPPPPPPASLFSSESSQASSSRPKEGMAAVFQEISSGKPVTSGLRKVTADMKTKNRADRSGVVSAGEKGRSNSPSFSKAGPPKLELQVGRKWVVENQIGKKQLVIDDCDSKQSVYVYGCKESVLQIQGKVNNITIDKCTKMGVVFTDVVAAFEIVNCNGVEVQCQGSAPTISVDNTTGCQLYLSKESLGTSITTAKSSEINVLVPGAEPDGDWGEHSLPQQFVHTFKDGHFETTPVSHSGG</sequence>
<keyword evidence="6" id="KW-1185">Reference proteome</keyword>
<dbReference type="PANTHER" id="PTHR10652">
    <property type="entry name" value="ADENYLYL CYCLASE-ASSOCIATED PROTEIN"/>
    <property type="match status" value="1"/>
</dbReference>
<dbReference type="PROSITE" id="PS01088">
    <property type="entry name" value="CAP_1"/>
    <property type="match status" value="1"/>
</dbReference>
<dbReference type="InterPro" id="IPR018106">
    <property type="entry name" value="CAP_CS_N"/>
</dbReference>
<comment type="similarity">
    <text evidence="1 2">Belongs to the CAP family.</text>
</comment>
<dbReference type="SMART" id="SM00673">
    <property type="entry name" value="CARP"/>
    <property type="match status" value="2"/>
</dbReference>
<dbReference type="EMBL" id="JAXUIC010000105">
    <property type="protein sequence ID" value="KAK4551211.1"/>
    <property type="molecule type" value="Genomic_DNA"/>
</dbReference>
<reference evidence="5 6" key="1">
    <citation type="journal article" date="2023" name="G3 (Bethesda)">
        <title>A haplotype-resolved chromosome-scale genome for Quercus rubra L. provides insights into the genetics of adaptive traits for red oak species.</title>
        <authorList>
            <person name="Kapoor B."/>
            <person name="Jenkins J."/>
            <person name="Schmutz J."/>
            <person name="Zhebentyayeva T."/>
            <person name="Kuelheim C."/>
            <person name="Coggeshall M."/>
            <person name="Heim C."/>
            <person name="Lasky J.R."/>
            <person name="Leites L."/>
            <person name="Islam-Faridi N."/>
            <person name="Romero-Severson J."/>
            <person name="DeLeo V.L."/>
            <person name="Lucas S.M."/>
            <person name="Lazic D."/>
            <person name="Gailing O."/>
            <person name="Carlson J."/>
            <person name="Staton M."/>
        </authorList>
    </citation>
    <scope>NUCLEOTIDE SEQUENCE [LARGE SCALE GENOMIC DNA]</scope>
    <source>
        <strain evidence="5">Pseudo-F2</strain>
    </source>
</reference>
<dbReference type="InterPro" id="IPR001837">
    <property type="entry name" value="Adenylate_cyclase-assoc_CAP"/>
</dbReference>
<protein>
    <recommendedName>
        <fullName evidence="2">Adenylyl cyclase-associated protein</fullName>
    </recommendedName>
</protein>
<dbReference type="GO" id="GO:0005737">
    <property type="term" value="C:cytoplasm"/>
    <property type="evidence" value="ECO:0007669"/>
    <property type="project" value="TreeGrafter"/>
</dbReference>
<evidence type="ECO:0000259" key="4">
    <source>
        <dbReference type="PROSITE" id="PS51329"/>
    </source>
</evidence>
<proteinExistence type="inferred from homology"/>
<dbReference type="FunFam" id="2.160.20.70:FF:000006">
    <property type="entry name" value="Adenylyl cyclase-associated protein"/>
    <property type="match status" value="1"/>
</dbReference>
<dbReference type="GO" id="GO:0007015">
    <property type="term" value="P:actin filament organization"/>
    <property type="evidence" value="ECO:0007669"/>
    <property type="project" value="TreeGrafter"/>
</dbReference>
<feature type="compositionally biased region" description="Basic and acidic residues" evidence="3">
    <location>
        <begin position="280"/>
        <end position="292"/>
    </location>
</feature>
<dbReference type="InterPro" id="IPR053950">
    <property type="entry name" value="CAP_N"/>
</dbReference>
<dbReference type="GO" id="GO:0019933">
    <property type="term" value="P:cAMP-mediated signaling"/>
    <property type="evidence" value="ECO:0007669"/>
    <property type="project" value="TreeGrafter"/>
</dbReference>
<name>A0AAN7DVI0_QUERU</name>
<feature type="compositionally biased region" description="Pro residues" evidence="3">
    <location>
        <begin position="222"/>
        <end position="241"/>
    </location>
</feature>
<gene>
    <name evidence="5" type="ORF">RGQ29_032464</name>
</gene>
<dbReference type="GO" id="GO:0003779">
    <property type="term" value="F:actin binding"/>
    <property type="evidence" value="ECO:0007669"/>
    <property type="project" value="InterPro"/>
</dbReference>
<dbReference type="GO" id="GO:0008179">
    <property type="term" value="F:adenylate cyclase binding"/>
    <property type="evidence" value="ECO:0007669"/>
    <property type="project" value="TreeGrafter"/>
</dbReference>
<dbReference type="InterPro" id="IPR006599">
    <property type="entry name" value="CARP_motif"/>
</dbReference>
<organism evidence="5 6">
    <name type="scientific">Quercus rubra</name>
    <name type="common">Northern red oak</name>
    <name type="synonym">Quercus borealis</name>
    <dbReference type="NCBI Taxonomy" id="3512"/>
    <lineage>
        <taxon>Eukaryota</taxon>
        <taxon>Viridiplantae</taxon>
        <taxon>Streptophyta</taxon>
        <taxon>Embryophyta</taxon>
        <taxon>Tracheophyta</taxon>
        <taxon>Spermatophyta</taxon>
        <taxon>Magnoliopsida</taxon>
        <taxon>eudicotyledons</taxon>
        <taxon>Gunneridae</taxon>
        <taxon>Pentapetalae</taxon>
        <taxon>rosids</taxon>
        <taxon>fabids</taxon>
        <taxon>Fagales</taxon>
        <taxon>Fagaceae</taxon>
        <taxon>Quercus</taxon>
    </lineage>
</organism>